<gene>
    <name evidence="2" type="ORF">Pylas_075</name>
</gene>
<keyword evidence="1" id="KW-1133">Transmembrane helix</keyword>
<evidence type="ECO:0000313" key="3">
    <source>
        <dbReference type="Proteomes" id="UP000278488"/>
    </source>
</evidence>
<reference evidence="3" key="1">
    <citation type="submission" date="2018-09" db="EMBL/GenBank/DDBJ databases">
        <title>Complete genome of Klebsiella pneumoniae phage Pylas.</title>
        <authorList>
            <person name="Powell J.E."/>
            <person name="Lessor L."/>
            <person name="O'Leary C.J."/>
            <person name="Liu M."/>
        </authorList>
    </citation>
    <scope>NUCLEOTIDE SEQUENCE [LARGE SCALE GENOMIC DNA]</scope>
</reference>
<protein>
    <submittedName>
        <fullName evidence="2">Antiholin/holin protein</fullName>
    </submittedName>
</protein>
<keyword evidence="1" id="KW-0812">Transmembrane</keyword>
<feature type="transmembrane region" description="Helical" evidence="1">
    <location>
        <begin position="54"/>
        <end position="71"/>
    </location>
</feature>
<sequence length="124" mass="12717">MHEPVSGTAITTGLGATTLLSYWAGIPPGVIIGSFAGAVVYVLTNSDIPLFKRLSFFLISFVVGIIGSEYASKIMSAVTSALTRTDITVDLSVGAFVASAVAIKLILSLIAKAKIPDSPTGGTQ</sequence>
<organism evidence="2 3">
    <name type="scientific">Klebsiella phage Pylas</name>
    <dbReference type="NCBI Taxonomy" id="2419682"/>
    <lineage>
        <taxon>Viruses</taxon>
        <taxon>Duplodnaviria</taxon>
        <taxon>Heunggongvirae</taxon>
        <taxon>Uroviricota</taxon>
        <taxon>Caudoviricetes</taxon>
        <taxon>Schitoviridae</taxon>
        <taxon>Humphriesvirinae</taxon>
        <taxon>Pylasvirus</taxon>
        <taxon>Pylasvirus pylas</taxon>
    </lineage>
</organism>
<proteinExistence type="predicted"/>
<accession>A0A3G3BYF7</accession>
<keyword evidence="3" id="KW-1185">Reference proteome</keyword>
<evidence type="ECO:0000313" key="2">
    <source>
        <dbReference type="EMBL" id="AYP69329.1"/>
    </source>
</evidence>
<evidence type="ECO:0000256" key="1">
    <source>
        <dbReference type="SAM" id="Phobius"/>
    </source>
</evidence>
<name>A0A3G3BYF7_9CAUD</name>
<feature type="transmembrane region" description="Helical" evidence="1">
    <location>
        <begin position="91"/>
        <end position="111"/>
    </location>
</feature>
<keyword evidence="1" id="KW-0472">Membrane</keyword>
<dbReference type="Proteomes" id="UP000278488">
    <property type="component" value="Segment"/>
</dbReference>
<dbReference type="InterPro" id="IPR032637">
    <property type="entry name" value="Phage_holin-like"/>
</dbReference>
<dbReference type="EMBL" id="MH899585">
    <property type="protein sequence ID" value="AYP69329.1"/>
    <property type="molecule type" value="Genomic_DNA"/>
</dbReference>
<feature type="transmembrane region" description="Helical" evidence="1">
    <location>
        <begin position="20"/>
        <end position="42"/>
    </location>
</feature>
<dbReference type="Pfam" id="PF16931">
    <property type="entry name" value="Phage_holin_8"/>
    <property type="match status" value="1"/>
</dbReference>